<comment type="caution">
    <text evidence="13">The sequence shown here is derived from an EMBL/GenBank/DDBJ whole genome shotgun (WGS) entry which is preliminary data.</text>
</comment>
<keyword evidence="8" id="KW-0482">Metalloprotease</keyword>
<evidence type="ECO:0000256" key="7">
    <source>
        <dbReference type="ARBA" id="ARBA00022833"/>
    </source>
</evidence>
<dbReference type="GO" id="GO:0046872">
    <property type="term" value="F:metal ion binding"/>
    <property type="evidence" value="ECO:0007669"/>
    <property type="project" value="UniProtKB-KW"/>
</dbReference>
<keyword evidence="7" id="KW-0862">Zinc</keyword>
<dbReference type="OrthoDB" id="536211at2759"/>
<dbReference type="GO" id="GO:0008237">
    <property type="term" value="F:metallopeptidase activity"/>
    <property type="evidence" value="ECO:0007669"/>
    <property type="project" value="UniProtKB-KW"/>
</dbReference>
<keyword evidence="9" id="KW-1015">Disulfide bond</keyword>
<dbReference type="CDD" id="cd04275">
    <property type="entry name" value="ZnMc_pappalysin_like"/>
    <property type="match status" value="1"/>
</dbReference>
<feature type="domain" description="Peptidase M43 pregnancy-associated plasma-A" evidence="12">
    <location>
        <begin position="192"/>
        <end position="276"/>
    </location>
</feature>
<evidence type="ECO:0000256" key="1">
    <source>
        <dbReference type="ARBA" id="ARBA00003174"/>
    </source>
</evidence>
<dbReference type="AlphaFoldDB" id="A0A9P7N3T2"/>
<sequence>MLFKSCLAAGMLASGAVAGAIKGRSGRCAAEPATQQQLDEARQFGILEAELLSTGGPIHKAPVEVNVYLHSVSNTPKGLLSDAALHKQFQVLAADFEPVGFHMKLGGITKNVNKRWSDWTKFYDDLDMQKHLRNGTYQDLNLYFVDKVDGMEDLGVCRFPMSTSRGSDDYFRDGCFIQSGTVPGGSQPPQFNLGKTATHETGHWLGLLHTFEGGCSNPGDGVADTPAQESSTSGCPAKRDSCPKMPGLDPIHNYMDYSDDSCYQGFTRGQTARMHSMWNRYRAGK</sequence>
<keyword evidence="14" id="KW-1185">Reference proteome</keyword>
<accession>A0A9P7N3T2</accession>
<evidence type="ECO:0000256" key="11">
    <source>
        <dbReference type="SAM" id="SignalP"/>
    </source>
</evidence>
<feature type="region of interest" description="Disordered" evidence="10">
    <location>
        <begin position="218"/>
        <end position="241"/>
    </location>
</feature>
<protein>
    <recommendedName>
        <fullName evidence="12">Peptidase M43 pregnancy-associated plasma-A domain-containing protein</fullName>
    </recommendedName>
</protein>
<feature type="chain" id="PRO_5040313198" description="Peptidase M43 pregnancy-associated plasma-A domain-containing protein" evidence="11">
    <location>
        <begin position="19"/>
        <end position="285"/>
    </location>
</feature>
<dbReference type="GO" id="GO:0006508">
    <property type="term" value="P:proteolysis"/>
    <property type="evidence" value="ECO:0007669"/>
    <property type="project" value="UniProtKB-KW"/>
</dbReference>
<evidence type="ECO:0000313" key="13">
    <source>
        <dbReference type="EMBL" id="KAG5985979.1"/>
    </source>
</evidence>
<keyword evidence="6" id="KW-0378">Hydrolase</keyword>
<evidence type="ECO:0000259" key="12">
    <source>
        <dbReference type="Pfam" id="PF05572"/>
    </source>
</evidence>
<evidence type="ECO:0000256" key="5">
    <source>
        <dbReference type="ARBA" id="ARBA00022729"/>
    </source>
</evidence>
<keyword evidence="5 11" id="KW-0732">Signal</keyword>
<dbReference type="SUPFAM" id="SSF55486">
    <property type="entry name" value="Metalloproteases ('zincins'), catalytic domain"/>
    <property type="match status" value="1"/>
</dbReference>
<evidence type="ECO:0000256" key="9">
    <source>
        <dbReference type="ARBA" id="ARBA00023157"/>
    </source>
</evidence>
<keyword evidence="4" id="KW-0479">Metal-binding</keyword>
<organism evidence="13 14">
    <name type="scientific">Claviceps pusilla</name>
    <dbReference type="NCBI Taxonomy" id="123648"/>
    <lineage>
        <taxon>Eukaryota</taxon>
        <taxon>Fungi</taxon>
        <taxon>Dikarya</taxon>
        <taxon>Ascomycota</taxon>
        <taxon>Pezizomycotina</taxon>
        <taxon>Sordariomycetes</taxon>
        <taxon>Hypocreomycetidae</taxon>
        <taxon>Hypocreales</taxon>
        <taxon>Clavicipitaceae</taxon>
        <taxon>Claviceps</taxon>
    </lineage>
</organism>
<evidence type="ECO:0000256" key="2">
    <source>
        <dbReference type="ARBA" id="ARBA00008721"/>
    </source>
</evidence>
<gene>
    <name evidence="13" type="ORF">E4U43_005762</name>
</gene>
<evidence type="ECO:0000256" key="3">
    <source>
        <dbReference type="ARBA" id="ARBA00022670"/>
    </source>
</evidence>
<dbReference type="InterPro" id="IPR008754">
    <property type="entry name" value="Peptidase_M43"/>
</dbReference>
<keyword evidence="3" id="KW-0645">Protease</keyword>
<evidence type="ECO:0000256" key="6">
    <source>
        <dbReference type="ARBA" id="ARBA00022801"/>
    </source>
</evidence>
<dbReference type="Gene3D" id="3.40.390.10">
    <property type="entry name" value="Collagenase (Catalytic Domain)"/>
    <property type="match status" value="1"/>
</dbReference>
<evidence type="ECO:0000313" key="14">
    <source>
        <dbReference type="Proteomes" id="UP000748025"/>
    </source>
</evidence>
<proteinExistence type="inferred from homology"/>
<dbReference type="Pfam" id="PF05572">
    <property type="entry name" value="Peptidase_M43"/>
    <property type="match status" value="1"/>
</dbReference>
<comment type="function">
    <text evidence="1">Secreted metalloproteinase that allows assimilation of proteinaceous substrates.</text>
</comment>
<dbReference type="InterPro" id="IPR024079">
    <property type="entry name" value="MetalloPept_cat_dom_sf"/>
</dbReference>
<evidence type="ECO:0000256" key="10">
    <source>
        <dbReference type="SAM" id="MobiDB-lite"/>
    </source>
</evidence>
<reference evidence="13" key="1">
    <citation type="journal article" date="2020" name="bioRxiv">
        <title>Whole genome comparisons of ergot fungi reveals the divergence and evolution of species within the genus Claviceps are the result of varying mechanisms driving genome evolution and host range expansion.</title>
        <authorList>
            <person name="Wyka S.A."/>
            <person name="Mondo S.J."/>
            <person name="Liu M."/>
            <person name="Dettman J."/>
            <person name="Nalam V."/>
            <person name="Broders K.D."/>
        </authorList>
    </citation>
    <scope>NUCLEOTIDE SEQUENCE</scope>
    <source>
        <strain evidence="13">CCC 602</strain>
    </source>
</reference>
<comment type="similarity">
    <text evidence="2">Belongs to the peptidase M43B family.</text>
</comment>
<feature type="signal peptide" evidence="11">
    <location>
        <begin position="1"/>
        <end position="18"/>
    </location>
</feature>
<dbReference type="PANTHER" id="PTHR47466">
    <property type="match status" value="1"/>
</dbReference>
<dbReference type="Proteomes" id="UP000748025">
    <property type="component" value="Unassembled WGS sequence"/>
</dbReference>
<dbReference type="PANTHER" id="PTHR47466:SF1">
    <property type="entry name" value="METALLOPROTEASE MEP1 (AFU_ORTHOLOGUE AFUA_1G07730)-RELATED"/>
    <property type="match status" value="1"/>
</dbReference>
<name>A0A9P7N3T2_9HYPO</name>
<evidence type="ECO:0000256" key="8">
    <source>
        <dbReference type="ARBA" id="ARBA00023049"/>
    </source>
</evidence>
<evidence type="ECO:0000256" key="4">
    <source>
        <dbReference type="ARBA" id="ARBA00022723"/>
    </source>
</evidence>
<dbReference type="EMBL" id="SRPW01003837">
    <property type="protein sequence ID" value="KAG5985979.1"/>
    <property type="molecule type" value="Genomic_DNA"/>
</dbReference>